<dbReference type="Proteomes" id="UP000694257">
    <property type="component" value="Chromosome"/>
</dbReference>
<dbReference type="EMBL" id="CP078145">
    <property type="protein sequence ID" value="QXN93477.1"/>
    <property type="molecule type" value="Genomic_DNA"/>
</dbReference>
<feature type="transmembrane region" description="Helical" evidence="1">
    <location>
        <begin position="53"/>
        <end position="75"/>
    </location>
</feature>
<evidence type="ECO:0000313" key="3">
    <source>
        <dbReference type="EMBL" id="QXN93477.1"/>
    </source>
</evidence>
<proteinExistence type="predicted"/>
<keyword evidence="1" id="KW-0472">Membrane</keyword>
<keyword evidence="1" id="KW-1133">Transmembrane helix</keyword>
<feature type="transmembrane region" description="Helical" evidence="1">
    <location>
        <begin position="120"/>
        <end position="146"/>
    </location>
</feature>
<sequence length="340" mass="36710">MMLAVVGLVLLGVFVLRFRKDRRRLSNGVFLLLGMAFCGVWLLGSGAEGDTPVVLAGLLVLLSPLLVLVLAGLLMVNGGQLLRREGVRVANLLPLGLGIALLVPYVLLAVAIFTGEIWFVVILASLTMAVSYIGFLFASFLPYSLFYGALPYRPGMDAIVVHGSGLLGDRVPPLLASRLDRAVELYRAEIAAGRRPVLITSGGKGSDEAVSEAAAMAGYLVDKGVPAENVVLEDRSTTTRENLLYTKRLLGERGTSTRMVLVTSNFHILRTAILARRLDLDAEVTGAKTAFYYLPSAILREFAAILVAYKWVNMITCLALTALPVLALLLTRDMPHHYGD</sequence>
<dbReference type="Pfam" id="PF02698">
    <property type="entry name" value="DUF218"/>
    <property type="match status" value="1"/>
</dbReference>
<feature type="domain" description="DUF218" evidence="2">
    <location>
        <begin position="157"/>
        <end position="302"/>
    </location>
</feature>
<organism evidence="3 4">
    <name type="scientific">Nocardia iowensis</name>
    <dbReference type="NCBI Taxonomy" id="204891"/>
    <lineage>
        <taxon>Bacteria</taxon>
        <taxon>Bacillati</taxon>
        <taxon>Actinomycetota</taxon>
        <taxon>Actinomycetes</taxon>
        <taxon>Mycobacteriales</taxon>
        <taxon>Nocardiaceae</taxon>
        <taxon>Nocardia</taxon>
    </lineage>
</organism>
<reference evidence="3 4" key="1">
    <citation type="submission" date="2021-07" db="EMBL/GenBank/DDBJ databases">
        <title>Whole Genome Sequence of Nocardia Iowensis.</title>
        <authorList>
            <person name="Lamm A."/>
            <person name="Collins-Fairclough A.M."/>
            <person name="Bunk B."/>
            <person name="Sproer C."/>
        </authorList>
    </citation>
    <scope>NUCLEOTIDE SEQUENCE [LARGE SCALE GENOMIC DNA]</scope>
    <source>
        <strain evidence="3 4">NRRL 5646</strain>
    </source>
</reference>
<gene>
    <name evidence="3" type="ORF">KV110_10545</name>
</gene>
<dbReference type="InterPro" id="IPR051599">
    <property type="entry name" value="Cell_Envelope_Assoc"/>
</dbReference>
<dbReference type="PANTHER" id="PTHR30336:SF4">
    <property type="entry name" value="ENVELOPE BIOGENESIS FACTOR ELYC"/>
    <property type="match status" value="1"/>
</dbReference>
<dbReference type="CDD" id="cd06259">
    <property type="entry name" value="YdcF-like"/>
    <property type="match status" value="1"/>
</dbReference>
<dbReference type="InterPro" id="IPR003848">
    <property type="entry name" value="DUF218"/>
</dbReference>
<evidence type="ECO:0000259" key="2">
    <source>
        <dbReference type="Pfam" id="PF02698"/>
    </source>
</evidence>
<feature type="transmembrane region" description="Helical" evidence="1">
    <location>
        <begin position="29"/>
        <end position="46"/>
    </location>
</feature>
<name>A0ABX8RWX1_NOCIO</name>
<keyword evidence="1" id="KW-0812">Transmembrane</keyword>
<keyword evidence="4" id="KW-1185">Reference proteome</keyword>
<evidence type="ECO:0000313" key="4">
    <source>
        <dbReference type="Proteomes" id="UP000694257"/>
    </source>
</evidence>
<protein>
    <submittedName>
        <fullName evidence="3">YdcF family protein</fullName>
    </submittedName>
</protein>
<evidence type="ECO:0000256" key="1">
    <source>
        <dbReference type="SAM" id="Phobius"/>
    </source>
</evidence>
<accession>A0ABX8RWX1</accession>
<feature type="transmembrane region" description="Helical" evidence="1">
    <location>
        <begin position="95"/>
        <end position="113"/>
    </location>
</feature>
<feature type="transmembrane region" description="Helical" evidence="1">
    <location>
        <begin position="311"/>
        <end position="330"/>
    </location>
</feature>
<dbReference type="PANTHER" id="PTHR30336">
    <property type="entry name" value="INNER MEMBRANE PROTEIN, PROBABLE PERMEASE"/>
    <property type="match status" value="1"/>
</dbReference>